<dbReference type="Gene3D" id="3.30.465.10">
    <property type="match status" value="2"/>
</dbReference>
<protein>
    <recommendedName>
        <fullName evidence="4">FAD-binding PCMH-type domain-containing protein</fullName>
    </recommendedName>
</protein>
<feature type="domain" description="FAD-binding PCMH-type" evidence="4">
    <location>
        <begin position="113"/>
        <end position="299"/>
    </location>
</feature>
<evidence type="ECO:0000259" key="4">
    <source>
        <dbReference type="PROSITE" id="PS51387"/>
    </source>
</evidence>
<dbReference type="Pfam" id="PF08031">
    <property type="entry name" value="BBE"/>
    <property type="match status" value="1"/>
</dbReference>
<dbReference type="SUPFAM" id="SSF56176">
    <property type="entry name" value="FAD-binding/transporter-associated domain-like"/>
    <property type="match status" value="1"/>
</dbReference>
<evidence type="ECO:0000313" key="5">
    <source>
        <dbReference type="EMBL" id="KAJ5198464.1"/>
    </source>
</evidence>
<dbReference type="Proteomes" id="UP001150904">
    <property type="component" value="Unassembled WGS sequence"/>
</dbReference>
<dbReference type="InterPro" id="IPR012951">
    <property type="entry name" value="BBE"/>
</dbReference>
<dbReference type="InterPro" id="IPR036318">
    <property type="entry name" value="FAD-bd_PCMH-like_sf"/>
</dbReference>
<proteinExistence type="inferred from homology"/>
<comment type="caution">
    <text evidence="5">The sequence shown here is derived from an EMBL/GenBank/DDBJ whole genome shotgun (WGS) entry which is preliminary data.</text>
</comment>
<dbReference type="InterPro" id="IPR016169">
    <property type="entry name" value="FAD-bd_PCMH_sub2"/>
</dbReference>
<dbReference type="InterPro" id="IPR050432">
    <property type="entry name" value="FAD-linked_Oxidoreductases_BP"/>
</dbReference>
<gene>
    <name evidence="5" type="ORF">N7498_007581</name>
</gene>
<dbReference type="InterPro" id="IPR006094">
    <property type="entry name" value="Oxid_FAD_bind_N"/>
</dbReference>
<dbReference type="GeneID" id="83181944"/>
<evidence type="ECO:0000256" key="1">
    <source>
        <dbReference type="ARBA" id="ARBA00005466"/>
    </source>
</evidence>
<keyword evidence="3" id="KW-0732">Signal</keyword>
<dbReference type="AlphaFoldDB" id="A0A9W9JK79"/>
<comment type="similarity">
    <text evidence="1">Belongs to the oxygen-dependent FAD-linked oxidoreductase family.</text>
</comment>
<keyword evidence="6" id="KW-1185">Reference proteome</keyword>
<feature type="signal peptide" evidence="3">
    <location>
        <begin position="1"/>
        <end position="19"/>
    </location>
</feature>
<evidence type="ECO:0000313" key="6">
    <source>
        <dbReference type="Proteomes" id="UP001150904"/>
    </source>
</evidence>
<organism evidence="5 6">
    <name type="scientific">Penicillium cinerascens</name>
    <dbReference type="NCBI Taxonomy" id="70096"/>
    <lineage>
        <taxon>Eukaryota</taxon>
        <taxon>Fungi</taxon>
        <taxon>Dikarya</taxon>
        <taxon>Ascomycota</taxon>
        <taxon>Pezizomycotina</taxon>
        <taxon>Eurotiomycetes</taxon>
        <taxon>Eurotiomycetidae</taxon>
        <taxon>Eurotiales</taxon>
        <taxon>Aspergillaceae</taxon>
        <taxon>Penicillium</taxon>
    </lineage>
</organism>
<evidence type="ECO:0000256" key="2">
    <source>
        <dbReference type="ARBA" id="ARBA00023002"/>
    </source>
</evidence>
<feature type="chain" id="PRO_5040826771" description="FAD-binding PCMH-type domain-containing protein" evidence="3">
    <location>
        <begin position="20"/>
        <end position="598"/>
    </location>
</feature>
<dbReference type="InterPro" id="IPR016166">
    <property type="entry name" value="FAD-bd_PCMH"/>
</dbReference>
<evidence type="ECO:0000256" key="3">
    <source>
        <dbReference type="SAM" id="SignalP"/>
    </source>
</evidence>
<reference evidence="5" key="1">
    <citation type="submission" date="2022-12" db="EMBL/GenBank/DDBJ databases">
        <authorList>
            <person name="Petersen C."/>
        </authorList>
    </citation>
    <scope>NUCLEOTIDE SEQUENCE</scope>
    <source>
        <strain evidence="5">IBT 15544</strain>
    </source>
</reference>
<dbReference type="EMBL" id="JAPQKR010000014">
    <property type="protein sequence ID" value="KAJ5198464.1"/>
    <property type="molecule type" value="Genomic_DNA"/>
</dbReference>
<dbReference type="PROSITE" id="PS51387">
    <property type="entry name" value="FAD_PCMH"/>
    <property type="match status" value="1"/>
</dbReference>
<dbReference type="RefSeq" id="XP_058306892.1">
    <property type="nucleotide sequence ID" value="XM_058454643.1"/>
</dbReference>
<dbReference type="Pfam" id="PF01565">
    <property type="entry name" value="FAD_binding_4"/>
    <property type="match status" value="1"/>
</dbReference>
<reference evidence="5" key="2">
    <citation type="journal article" date="2023" name="IMA Fungus">
        <title>Comparative genomic study of the Penicillium genus elucidates a diverse pangenome and 15 lateral gene transfer events.</title>
        <authorList>
            <person name="Petersen C."/>
            <person name="Sorensen T."/>
            <person name="Nielsen M.R."/>
            <person name="Sondergaard T.E."/>
            <person name="Sorensen J.L."/>
            <person name="Fitzpatrick D.A."/>
            <person name="Frisvad J.C."/>
            <person name="Nielsen K.L."/>
        </authorList>
    </citation>
    <scope>NUCLEOTIDE SEQUENCE</scope>
    <source>
        <strain evidence="5">IBT 15544</strain>
    </source>
</reference>
<name>A0A9W9JK79_9EURO</name>
<dbReference type="PANTHER" id="PTHR13878">
    <property type="entry name" value="GULONOLACTONE OXIDASE"/>
    <property type="match status" value="1"/>
</dbReference>
<dbReference type="PANTHER" id="PTHR13878:SF91">
    <property type="entry name" value="FAD BINDING DOMAIN PROTEIN (AFU_ORTHOLOGUE AFUA_6G12070)-RELATED"/>
    <property type="match status" value="1"/>
</dbReference>
<keyword evidence="2" id="KW-0560">Oxidoreductase</keyword>
<dbReference type="GO" id="GO:0016491">
    <property type="term" value="F:oxidoreductase activity"/>
    <property type="evidence" value="ECO:0007669"/>
    <property type="project" value="UniProtKB-KW"/>
</dbReference>
<dbReference type="GO" id="GO:0071949">
    <property type="term" value="F:FAD binding"/>
    <property type="evidence" value="ECO:0007669"/>
    <property type="project" value="InterPro"/>
</dbReference>
<accession>A0A9W9JK79</accession>
<sequence length="598" mass="64744">MVSTLLAVLALAGLGAASSQESCKCTPGDPCWPSTSAWDALNNTVSGKLIRNLPVAISCYLGPYHNKDECANVYTQWYNSTFQELSPVGYCYPTDEPCPPVDLSRETPGKCTLGPAPVYTINATESAELAVGMAFAQKHNIRLVVRNTGHDILGKSEGYGALQIWIKYIRKGIMIQDEYNPSDECCDSDWTGAALTIGGGYVWEDVYDFAFKRKITIVGGGDPTVGCIGGYTQGGGHSPASHNYGLAADQVLEAQVVLADGSIVTASPCQNLDLYFAIRGGGGGSYGVAISMTVKAYPSKPVVAQSLTIMPLGNDTKTLLDVITQLWTDYPRLMDAGFSGYGTWSIDSPKSLFANQTVGYIHAIAAMSMSLSDAKDTFTPLLQRLERYNGTSLCVSVSWFQFPTYAAYYRAMSGVHQPVGSPNSALTSRMFSKAALTENKSGLRKMIGIIAGKPEEKTINSVELVGGGEVIAKKNNKYSGLNPAWRSTYIVNVVARAWADGTDACAAQKIKDDITYHKGGAMRFLTPSGGSYMNEKADRNDPYWAADFYGSNYHRLAQIKKTYDPNDLFWCPTCVGSPSWYQWPLDGKNYGPLCRTGQ</sequence>
<dbReference type="OrthoDB" id="9983560at2759"/>